<evidence type="ECO:0000256" key="1">
    <source>
        <dbReference type="ARBA" id="ARBA00004123"/>
    </source>
</evidence>
<dbReference type="GO" id="GO:0003677">
    <property type="term" value="F:DNA binding"/>
    <property type="evidence" value="ECO:0007669"/>
    <property type="project" value="UniProtKB-KW"/>
</dbReference>
<gene>
    <name evidence="8" type="ORF">M752DRAFT_307687</name>
</gene>
<dbReference type="GO" id="GO:0000981">
    <property type="term" value="F:DNA-binding transcription factor activity, RNA polymerase II-specific"/>
    <property type="evidence" value="ECO:0007669"/>
    <property type="project" value="InterPro"/>
</dbReference>
<organism evidence="8 9">
    <name type="scientific">Aspergillus phoenicis ATCC 13157</name>
    <dbReference type="NCBI Taxonomy" id="1353007"/>
    <lineage>
        <taxon>Eukaryota</taxon>
        <taxon>Fungi</taxon>
        <taxon>Dikarya</taxon>
        <taxon>Ascomycota</taxon>
        <taxon>Pezizomycotina</taxon>
        <taxon>Eurotiomycetes</taxon>
        <taxon>Eurotiomycetidae</taxon>
        <taxon>Eurotiales</taxon>
        <taxon>Aspergillaceae</taxon>
        <taxon>Aspergillus</taxon>
    </lineage>
</organism>
<dbReference type="PANTHER" id="PTHR47338:SF20">
    <property type="entry name" value="ZN(II)2CYS6 TRANSCRIPTION FACTOR (EUROFUNG)"/>
    <property type="match status" value="1"/>
</dbReference>
<dbReference type="SMART" id="SM00066">
    <property type="entry name" value="GAL4"/>
    <property type="match status" value="1"/>
</dbReference>
<dbReference type="CDD" id="cd12148">
    <property type="entry name" value="fungal_TF_MHR"/>
    <property type="match status" value="1"/>
</dbReference>
<keyword evidence="9" id="KW-1185">Reference proteome</keyword>
<keyword evidence="5" id="KW-0804">Transcription</keyword>
<sequence>MALADPPHNGSRTVCVNCKLQKKKCDKMSPRCGQCVRKKVECRYGFQDTEQTSFPVRPFLAGPIAYDPTIQSSRLLSDTFSNMLISEPATIESALYLQVYRILRATGQNFDDVKVRYFRGMHTFLPIISPECLNYDLGNSQFAPPPTSVSILLLSMCLITYHPEFSYRQDIERIDQASLYLTTKSLFTQVQSSSPDSLRLIQAGIIIAIYEYSSGRNNDAFATIGYCARMGISSRLHLTTPFQATGGPTAMQEEESNTHWGIFISRAPEIQVELMTESDDLYLSDLLGSKRLPRLPGDTLSKRGGFASIARAAWLLDQALMALSETDQDLRIARLKNLDYILQKSLAVGLNQAGGDRGSWCTGNAINMRTLFIIHRHIVDQLSAPTVTEREIQNTYTALDTITMMMVDIAATQDGLSLVLIDTLPSNVSYVIQAALAHLRDNHPMSDKRIHAENQLRRTLGILHKRWKNMS</sequence>
<keyword evidence="4" id="KW-0238">DNA-binding</keyword>
<keyword evidence="3" id="KW-0805">Transcription regulation</keyword>
<evidence type="ECO:0000259" key="7">
    <source>
        <dbReference type="PROSITE" id="PS50048"/>
    </source>
</evidence>
<evidence type="ECO:0000256" key="6">
    <source>
        <dbReference type="ARBA" id="ARBA00023242"/>
    </source>
</evidence>
<dbReference type="PROSITE" id="PS50048">
    <property type="entry name" value="ZN2_CY6_FUNGAL_2"/>
    <property type="match status" value="1"/>
</dbReference>
<dbReference type="Pfam" id="PF00172">
    <property type="entry name" value="Zn_clus"/>
    <property type="match status" value="1"/>
</dbReference>
<dbReference type="GO" id="GO:0005634">
    <property type="term" value="C:nucleus"/>
    <property type="evidence" value="ECO:0007669"/>
    <property type="project" value="UniProtKB-SubCell"/>
</dbReference>
<evidence type="ECO:0000256" key="3">
    <source>
        <dbReference type="ARBA" id="ARBA00023015"/>
    </source>
</evidence>
<keyword evidence="6" id="KW-0539">Nucleus</keyword>
<dbReference type="GO" id="GO:0008270">
    <property type="term" value="F:zinc ion binding"/>
    <property type="evidence" value="ECO:0007669"/>
    <property type="project" value="InterPro"/>
</dbReference>
<dbReference type="AlphaFoldDB" id="A0A370P881"/>
<evidence type="ECO:0000313" key="9">
    <source>
        <dbReference type="Proteomes" id="UP000254937"/>
    </source>
</evidence>
<proteinExistence type="predicted"/>
<dbReference type="InterPro" id="IPR001138">
    <property type="entry name" value="Zn2Cys6_DnaBD"/>
</dbReference>
<evidence type="ECO:0000256" key="2">
    <source>
        <dbReference type="ARBA" id="ARBA00022723"/>
    </source>
</evidence>
<dbReference type="PANTHER" id="PTHR47338">
    <property type="entry name" value="ZN(II)2CYS6 TRANSCRIPTION FACTOR (EUROFUNG)-RELATED"/>
    <property type="match status" value="1"/>
</dbReference>
<dbReference type="Pfam" id="PF04082">
    <property type="entry name" value="Fungal_trans"/>
    <property type="match status" value="1"/>
</dbReference>
<dbReference type="InterPro" id="IPR050815">
    <property type="entry name" value="TF_fung"/>
</dbReference>
<dbReference type="SUPFAM" id="SSF57701">
    <property type="entry name" value="Zn2/Cys6 DNA-binding domain"/>
    <property type="match status" value="1"/>
</dbReference>
<evidence type="ECO:0000313" key="8">
    <source>
        <dbReference type="EMBL" id="RDK38385.1"/>
    </source>
</evidence>
<feature type="domain" description="Zn(2)-C6 fungal-type" evidence="7">
    <location>
        <begin position="14"/>
        <end position="44"/>
    </location>
</feature>
<keyword evidence="2" id="KW-0479">Metal-binding</keyword>
<reference evidence="8 9" key="1">
    <citation type="submission" date="2018-07" db="EMBL/GenBank/DDBJ databases">
        <title>Section-level genome sequencing of Aspergillus section Nigri to investigate inter- and intra-species variation.</title>
        <authorList>
            <consortium name="DOE Joint Genome Institute"/>
            <person name="Vesth T.C."/>
            <person name="Nybo J.L."/>
            <person name="Theobald S."/>
            <person name="Frisvad J.C."/>
            <person name="Larsen T.O."/>
            <person name="Nielsen K.F."/>
            <person name="Hoof J.B."/>
            <person name="Brandl J."/>
            <person name="Salamov A."/>
            <person name="Riley R."/>
            <person name="Gladden J.M."/>
            <person name="Phatale P."/>
            <person name="Nielsen M.T."/>
            <person name="Lyhne E.K."/>
            <person name="Kogle M.E."/>
            <person name="Strasser K."/>
            <person name="McDonnell E."/>
            <person name="Barry K."/>
            <person name="Clum A."/>
            <person name="Chen C."/>
            <person name="Nolan M."/>
            <person name="Sandor L."/>
            <person name="Kuo A."/>
            <person name="Lipzen A."/>
            <person name="Hainaut M."/>
            <person name="Drula E."/>
            <person name="Tsang A."/>
            <person name="Magnuson J.K."/>
            <person name="Henrissat B."/>
            <person name="Wiebenga A."/>
            <person name="Simmons B.A."/>
            <person name="Makela M.R."/>
            <person name="De vries R.P."/>
            <person name="Grigoriev I.V."/>
            <person name="Mortensen U.H."/>
            <person name="Baker S.E."/>
            <person name="Andersen M.R."/>
        </authorList>
    </citation>
    <scope>NUCLEOTIDE SEQUENCE [LARGE SCALE GENOMIC DNA]</scope>
    <source>
        <strain evidence="8 9">ATCC 13157</strain>
    </source>
</reference>
<evidence type="ECO:0000256" key="4">
    <source>
        <dbReference type="ARBA" id="ARBA00023125"/>
    </source>
</evidence>
<dbReference type="Gene3D" id="4.10.240.10">
    <property type="entry name" value="Zn(2)-C6 fungal-type DNA-binding domain"/>
    <property type="match status" value="1"/>
</dbReference>
<dbReference type="GO" id="GO:0006351">
    <property type="term" value="P:DNA-templated transcription"/>
    <property type="evidence" value="ECO:0007669"/>
    <property type="project" value="InterPro"/>
</dbReference>
<dbReference type="Proteomes" id="UP000254937">
    <property type="component" value="Unassembled WGS sequence"/>
</dbReference>
<comment type="subcellular location">
    <subcellularLocation>
        <location evidence="1">Nucleus</location>
    </subcellularLocation>
</comment>
<dbReference type="EMBL" id="KZ851865">
    <property type="protein sequence ID" value="RDK38385.1"/>
    <property type="molecule type" value="Genomic_DNA"/>
</dbReference>
<protein>
    <recommendedName>
        <fullName evidence="7">Zn(2)-C6 fungal-type domain-containing protein</fullName>
    </recommendedName>
</protein>
<dbReference type="PROSITE" id="PS00463">
    <property type="entry name" value="ZN2_CY6_FUNGAL_1"/>
    <property type="match status" value="1"/>
</dbReference>
<dbReference type="CDD" id="cd00067">
    <property type="entry name" value="GAL4"/>
    <property type="match status" value="1"/>
</dbReference>
<dbReference type="InterPro" id="IPR036864">
    <property type="entry name" value="Zn2-C6_fun-type_DNA-bd_sf"/>
</dbReference>
<name>A0A370P881_ASPPH</name>
<accession>A0A370P881</accession>
<dbReference type="InterPro" id="IPR007219">
    <property type="entry name" value="XnlR_reg_dom"/>
</dbReference>
<evidence type="ECO:0000256" key="5">
    <source>
        <dbReference type="ARBA" id="ARBA00023163"/>
    </source>
</evidence>